<dbReference type="Proteomes" id="UP000637819">
    <property type="component" value="Chromosome"/>
</dbReference>
<dbReference type="PANTHER" id="PTHR30154">
    <property type="entry name" value="LEUCINE-RESPONSIVE REGULATORY PROTEIN"/>
    <property type="match status" value="1"/>
</dbReference>
<dbReference type="Pfam" id="PF13412">
    <property type="entry name" value="HTH_24"/>
    <property type="match status" value="1"/>
</dbReference>
<keyword evidence="3" id="KW-0804">Transcription</keyword>
<keyword evidence="1" id="KW-0805">Transcription regulation</keyword>
<evidence type="ECO:0000256" key="2">
    <source>
        <dbReference type="ARBA" id="ARBA00023125"/>
    </source>
</evidence>
<evidence type="ECO:0000256" key="1">
    <source>
        <dbReference type="ARBA" id="ARBA00023015"/>
    </source>
</evidence>
<keyword evidence="2" id="KW-0238">DNA-binding</keyword>
<dbReference type="RefSeq" id="WP_126661332.1">
    <property type="nucleotide sequence ID" value="NZ_CP069188.1"/>
</dbReference>
<evidence type="ECO:0000313" key="5">
    <source>
        <dbReference type="EMBL" id="QRV14693.1"/>
    </source>
</evidence>
<dbReference type="GO" id="GO:0005829">
    <property type="term" value="C:cytosol"/>
    <property type="evidence" value="ECO:0007669"/>
    <property type="project" value="TreeGrafter"/>
</dbReference>
<dbReference type="KEGG" id="hsal:JMJ58_17465"/>
<dbReference type="InterPro" id="IPR019888">
    <property type="entry name" value="Tscrpt_reg_AsnC-like"/>
</dbReference>
<dbReference type="Gene3D" id="1.10.10.10">
    <property type="entry name" value="Winged helix-like DNA-binding domain superfamily/Winged helix DNA-binding domain"/>
    <property type="match status" value="1"/>
</dbReference>
<dbReference type="PROSITE" id="PS00519">
    <property type="entry name" value="HTH_ASNC_1"/>
    <property type="match status" value="1"/>
</dbReference>
<protein>
    <submittedName>
        <fullName evidence="5">Lrp/AsnC family transcriptional regulator</fullName>
    </submittedName>
</protein>
<accession>A0A8T8DZL8</accession>
<dbReference type="InterPro" id="IPR036388">
    <property type="entry name" value="WH-like_DNA-bd_sf"/>
</dbReference>
<dbReference type="SMART" id="SM00344">
    <property type="entry name" value="HTH_ASNC"/>
    <property type="match status" value="1"/>
</dbReference>
<name>A0A8T8DZL8_9EURY</name>
<dbReference type="InterPro" id="IPR036390">
    <property type="entry name" value="WH_DNA-bd_sf"/>
</dbReference>
<dbReference type="GeneID" id="62876951"/>
<dbReference type="InterPro" id="IPR019885">
    <property type="entry name" value="Tscrpt_reg_HTH_AsnC-type_CS"/>
</dbReference>
<dbReference type="OrthoDB" id="57033at2157"/>
<evidence type="ECO:0000256" key="3">
    <source>
        <dbReference type="ARBA" id="ARBA00023163"/>
    </source>
</evidence>
<dbReference type="PRINTS" id="PR00033">
    <property type="entry name" value="HTHASNC"/>
</dbReference>
<dbReference type="GO" id="GO:0043200">
    <property type="term" value="P:response to amino acid"/>
    <property type="evidence" value="ECO:0007669"/>
    <property type="project" value="TreeGrafter"/>
</dbReference>
<dbReference type="InterPro" id="IPR011991">
    <property type="entry name" value="ArsR-like_HTH"/>
</dbReference>
<dbReference type="PROSITE" id="PS50956">
    <property type="entry name" value="HTH_ASNC_2"/>
    <property type="match status" value="1"/>
</dbReference>
<evidence type="ECO:0000259" key="4">
    <source>
        <dbReference type="PROSITE" id="PS50956"/>
    </source>
</evidence>
<proteinExistence type="predicted"/>
<dbReference type="GO" id="GO:0043565">
    <property type="term" value="F:sequence-specific DNA binding"/>
    <property type="evidence" value="ECO:0007669"/>
    <property type="project" value="InterPro"/>
</dbReference>
<sequence>MDLDATNKAVLYLLQQDARRITTQEMAEQIGVSASTVRNRIEQLESEGIIRGYHPDIDYDKAGLQLHVLFICSAPNPERERLAREAREVSGVVTIQEVLNGTDNVQIEAVGTDTDDIARVSDELSELGFDVVNSKILKSLHKQPFDHFGQQLVDENETDE</sequence>
<dbReference type="InterPro" id="IPR000485">
    <property type="entry name" value="AsnC-type_HTH_dom"/>
</dbReference>
<organism evidence="5 6">
    <name type="scientific">Haloterrigena salifodinae</name>
    <dbReference type="NCBI Taxonomy" id="2675099"/>
    <lineage>
        <taxon>Archaea</taxon>
        <taxon>Methanobacteriati</taxon>
        <taxon>Methanobacteriota</taxon>
        <taxon>Stenosarchaea group</taxon>
        <taxon>Halobacteria</taxon>
        <taxon>Halobacteriales</taxon>
        <taxon>Natrialbaceae</taxon>
        <taxon>Haloterrigena</taxon>
    </lineage>
</organism>
<gene>
    <name evidence="5" type="ORF">JMJ58_17465</name>
</gene>
<dbReference type="EMBL" id="CP069188">
    <property type="protein sequence ID" value="QRV14693.1"/>
    <property type="molecule type" value="Genomic_DNA"/>
</dbReference>
<dbReference type="CDD" id="cd00090">
    <property type="entry name" value="HTH_ARSR"/>
    <property type="match status" value="1"/>
</dbReference>
<dbReference type="AlphaFoldDB" id="A0A8T8DZL8"/>
<dbReference type="PANTHER" id="PTHR30154:SF34">
    <property type="entry name" value="TRANSCRIPTIONAL REGULATOR AZLB"/>
    <property type="match status" value="1"/>
</dbReference>
<evidence type="ECO:0000313" key="6">
    <source>
        <dbReference type="Proteomes" id="UP000637819"/>
    </source>
</evidence>
<reference evidence="5 6" key="1">
    <citation type="submission" date="2021-01" db="EMBL/GenBank/DDBJ databases">
        <title>Genome Sequence and Methylation Pattern of Haloterrigena salifodinae BOL5-1, An Extremely Halophilic Archaeon from a Bolivian Salt Mine.</title>
        <authorList>
            <person name="DasSarma P."/>
            <person name="Anton B.P."/>
            <person name="DasSarma S.L."/>
            <person name="von Ehrenheim H.A.L."/>
            <person name="Martinez F.L."/>
            <person name="Guzman D."/>
            <person name="Roberts R.J."/>
            <person name="DasSarma S."/>
        </authorList>
    </citation>
    <scope>NUCLEOTIDE SEQUENCE [LARGE SCALE GENOMIC DNA]</scope>
    <source>
        <strain evidence="5 6">BOL5-1</strain>
    </source>
</reference>
<dbReference type="SUPFAM" id="SSF46785">
    <property type="entry name" value="Winged helix' DNA-binding domain"/>
    <property type="match status" value="1"/>
</dbReference>
<feature type="domain" description="HTH asnC-type" evidence="4">
    <location>
        <begin position="3"/>
        <end position="65"/>
    </location>
</feature>
<keyword evidence="6" id="KW-1185">Reference proteome</keyword>